<feature type="region of interest" description="Disordered" evidence="1">
    <location>
        <begin position="31"/>
        <end position="51"/>
    </location>
</feature>
<accession>W1VE32</accession>
<dbReference type="EMBL" id="AZLV01000765">
    <property type="protein sequence ID" value="ETJ03976.1"/>
    <property type="molecule type" value="Genomic_DNA"/>
</dbReference>
<evidence type="ECO:0000256" key="1">
    <source>
        <dbReference type="SAM" id="MobiDB-lite"/>
    </source>
</evidence>
<proteinExistence type="predicted"/>
<feature type="compositionally biased region" description="Basic and acidic residues" evidence="1">
    <location>
        <begin position="39"/>
        <end position="51"/>
    </location>
</feature>
<sequence length="183" mass="18286">MALEEDVVAAARVILAAEEVVEADLVERGGRGVGGDVSAHPDPRALGAGDHDGGVPAVPSAVGALGVLVAREVGLVGDVDGVDVGRRRLRGDGDVLAPCLRQHRQQDEAGTGATLLLDEGVKGLAPLPGLLGVVVGDLGQEAVDERRGVTGRAHGFLFPRFGAVAVQARGGVGPASPAGSHGL</sequence>
<dbReference type="Proteomes" id="UP000018852">
    <property type="component" value="Unassembled WGS sequence"/>
</dbReference>
<organism evidence="2 3">
    <name type="scientific">Actinomyces urogenitalis DORA_12</name>
    <dbReference type="NCBI Taxonomy" id="1403939"/>
    <lineage>
        <taxon>Bacteria</taxon>
        <taxon>Bacillati</taxon>
        <taxon>Actinomycetota</taxon>
        <taxon>Actinomycetes</taxon>
        <taxon>Actinomycetales</taxon>
        <taxon>Actinomycetaceae</taxon>
        <taxon>Actinomyces</taxon>
    </lineage>
</organism>
<evidence type="ECO:0000313" key="2">
    <source>
        <dbReference type="EMBL" id="ETJ03976.1"/>
    </source>
</evidence>
<reference evidence="2 3" key="1">
    <citation type="submission" date="2013-12" db="EMBL/GenBank/DDBJ databases">
        <title>A Varibaculum cambriense genome reconstructed from a premature infant gut community with otherwise low bacterial novelty that shifts toward anaerobic metabolism during the third week of life.</title>
        <authorList>
            <person name="Brown C.T."/>
            <person name="Sharon I."/>
            <person name="Thomas B.C."/>
            <person name="Castelle C.J."/>
            <person name="Morowitz M.J."/>
            <person name="Banfield J.F."/>
        </authorList>
    </citation>
    <scope>NUCLEOTIDE SEQUENCE [LARGE SCALE GENOMIC DNA]</scope>
    <source>
        <strain evidence="3">DORA_12</strain>
    </source>
</reference>
<dbReference type="AlphaFoldDB" id="W1VE32"/>
<name>W1VE32_9ACTO</name>
<protein>
    <submittedName>
        <fullName evidence="2">Uncharacterized protein</fullName>
    </submittedName>
</protein>
<gene>
    <name evidence="2" type="ORF">Q605_AUC00765G0005</name>
</gene>
<comment type="caution">
    <text evidence="2">The sequence shown here is derived from an EMBL/GenBank/DDBJ whole genome shotgun (WGS) entry which is preliminary data.</text>
</comment>
<evidence type="ECO:0000313" key="3">
    <source>
        <dbReference type="Proteomes" id="UP000018852"/>
    </source>
</evidence>